<dbReference type="Proteomes" id="UP000045782">
    <property type="component" value="Unassembled WGS sequence"/>
</dbReference>
<evidence type="ECO:0000313" key="5">
    <source>
        <dbReference type="Proteomes" id="UP000045782"/>
    </source>
</evidence>
<feature type="domain" description="Ketoreductase" evidence="3">
    <location>
        <begin position="15"/>
        <end position="227"/>
    </location>
</feature>
<dbReference type="AlphaFoldDB" id="A0A0U0ZRD8"/>
<organism evidence="4 5">
    <name type="scientific">Mycobacteroides abscessus</name>
    <dbReference type="NCBI Taxonomy" id="36809"/>
    <lineage>
        <taxon>Bacteria</taxon>
        <taxon>Bacillati</taxon>
        <taxon>Actinomycetota</taxon>
        <taxon>Actinomycetes</taxon>
        <taxon>Mycobacteriales</taxon>
        <taxon>Mycobacteriaceae</taxon>
        <taxon>Mycobacteroides</taxon>
    </lineage>
</organism>
<dbReference type="GO" id="GO:0004316">
    <property type="term" value="F:3-oxoacyl-[acyl-carrier-protein] reductase (NADPH) activity"/>
    <property type="evidence" value="ECO:0007669"/>
    <property type="project" value="UniProtKB-EC"/>
</dbReference>
<gene>
    <name evidence="4" type="primary">fabG_15</name>
    <name evidence="4" type="ORF">ERS075579_03469</name>
</gene>
<dbReference type="EMBL" id="CSWP01000007">
    <property type="protein sequence ID" value="CPV62564.1"/>
    <property type="molecule type" value="Genomic_DNA"/>
</dbReference>
<proteinExistence type="inferred from homology"/>
<dbReference type="InterPro" id="IPR057326">
    <property type="entry name" value="KR_dom"/>
</dbReference>
<dbReference type="Pfam" id="PF13561">
    <property type="entry name" value="adh_short_C2"/>
    <property type="match status" value="1"/>
</dbReference>
<evidence type="ECO:0000256" key="2">
    <source>
        <dbReference type="ARBA" id="ARBA00023002"/>
    </source>
</evidence>
<keyword evidence="2 4" id="KW-0560">Oxidoreductase</keyword>
<accession>A0A0U0ZRD8</accession>
<reference evidence="4 5" key="1">
    <citation type="submission" date="2015-03" db="EMBL/GenBank/DDBJ databases">
        <authorList>
            <person name="Murphy D."/>
        </authorList>
    </citation>
    <scope>NUCLEOTIDE SEQUENCE [LARGE SCALE GENOMIC DNA]</scope>
    <source>
        <strain evidence="4 5">PAP088</strain>
    </source>
</reference>
<dbReference type="InterPro" id="IPR036291">
    <property type="entry name" value="NAD(P)-bd_dom_sf"/>
</dbReference>
<dbReference type="PANTHER" id="PTHR43943">
    <property type="entry name" value="DEHYDROGENASE/REDUCTASE (SDR FAMILY) MEMBER 4"/>
    <property type="match status" value="1"/>
</dbReference>
<dbReference type="RefSeq" id="WP_016890740.1">
    <property type="nucleotide sequence ID" value="NZ_CP014952.1"/>
</dbReference>
<dbReference type="InterPro" id="IPR020904">
    <property type="entry name" value="Sc_DH/Rdtase_CS"/>
</dbReference>
<evidence type="ECO:0000259" key="3">
    <source>
        <dbReference type="SMART" id="SM00822"/>
    </source>
</evidence>
<dbReference type="PANTHER" id="PTHR43943:SF2">
    <property type="entry name" value="DEHYDROGENASE_REDUCTASE 4"/>
    <property type="match status" value="1"/>
</dbReference>
<dbReference type="PRINTS" id="PR00080">
    <property type="entry name" value="SDRFAMILY"/>
</dbReference>
<dbReference type="EC" id="1.1.1.100" evidence="4"/>
<evidence type="ECO:0000313" key="4">
    <source>
        <dbReference type="EMBL" id="CPV62564.1"/>
    </source>
</evidence>
<dbReference type="CDD" id="cd05233">
    <property type="entry name" value="SDR_c"/>
    <property type="match status" value="1"/>
</dbReference>
<dbReference type="Gene3D" id="3.40.50.720">
    <property type="entry name" value="NAD(P)-binding Rossmann-like Domain"/>
    <property type="match status" value="1"/>
</dbReference>
<dbReference type="PROSITE" id="PS00061">
    <property type="entry name" value="ADH_SHORT"/>
    <property type="match status" value="1"/>
</dbReference>
<dbReference type="SMART" id="SM00822">
    <property type="entry name" value="PKS_KR"/>
    <property type="match status" value="1"/>
</dbReference>
<dbReference type="PRINTS" id="PR00081">
    <property type="entry name" value="GDHRDH"/>
</dbReference>
<protein>
    <submittedName>
        <fullName evidence="4">Short-chain dehydrogenase/reductase</fullName>
        <ecNumber evidence="4">1.1.1.100</ecNumber>
    </submittedName>
</protein>
<dbReference type="FunFam" id="3.40.50.720:FF:000084">
    <property type="entry name" value="Short-chain dehydrogenase reductase"/>
    <property type="match status" value="1"/>
</dbReference>
<comment type="similarity">
    <text evidence="1">Belongs to the short-chain dehydrogenases/reductases (SDR) family.</text>
</comment>
<dbReference type="InterPro" id="IPR002347">
    <property type="entry name" value="SDR_fam"/>
</dbReference>
<evidence type="ECO:0000256" key="1">
    <source>
        <dbReference type="ARBA" id="ARBA00006484"/>
    </source>
</evidence>
<dbReference type="SUPFAM" id="SSF51735">
    <property type="entry name" value="NAD(P)-binding Rossmann-fold domains"/>
    <property type="match status" value="1"/>
</dbReference>
<sequence length="256" mass="26576">MNRETFSRLFDLTGRTAIVTGGTRGIGRALAEGYACAGANVVVASRKPEACTEAVEHLRSLGVRALGVPTHTGDIHALEELVRATVEEFGGIDIVVNNAANALTEPVGAFTVDGWDKSFGVNLRGPVFLVQAALPHLVASPHAAVLNVVSVGAFMFGQGVSMYSAAKAALVSYTRSAAAELASRGVRVNALAPGAIDTDMVRKTPPAEVERMANTNHLKRLGLPDEMVGTALLLTSDAGSYITGQTIIADGGLVAR</sequence>
<name>A0A0U0ZRD8_9MYCO</name>